<comment type="caution">
    <text evidence="1">The sequence shown here is derived from an EMBL/GenBank/DDBJ whole genome shotgun (WGS) entry which is preliminary data.</text>
</comment>
<keyword evidence="2" id="KW-1185">Reference proteome</keyword>
<evidence type="ECO:0000313" key="2">
    <source>
        <dbReference type="Proteomes" id="UP000652761"/>
    </source>
</evidence>
<name>A0A843VKP8_COLES</name>
<protein>
    <submittedName>
        <fullName evidence="1">Uncharacterized protein</fullName>
    </submittedName>
</protein>
<accession>A0A843VKP8</accession>
<gene>
    <name evidence="1" type="ORF">Taro_029212</name>
</gene>
<dbReference type="Proteomes" id="UP000652761">
    <property type="component" value="Unassembled WGS sequence"/>
</dbReference>
<sequence length="183" mass="19946">MRLLSIFRWLVVSSGEVLPESFSVRFGGRFLPRLFRAVSALVVLPQGLRYAIDLAGAFWRVFPELCLDGSGGGSPRTGLRCFCSSACCGILSDGPCCLVVWVVRSGEGSSQDCPLSFLAEVLPRSALCSFWTTVVLPLWFEVCRLIGLCSGEVLPRRLLVLLVEVLPTAVLCLFWSSLLSLSP</sequence>
<organism evidence="1 2">
    <name type="scientific">Colocasia esculenta</name>
    <name type="common">Wild taro</name>
    <name type="synonym">Arum esculentum</name>
    <dbReference type="NCBI Taxonomy" id="4460"/>
    <lineage>
        <taxon>Eukaryota</taxon>
        <taxon>Viridiplantae</taxon>
        <taxon>Streptophyta</taxon>
        <taxon>Embryophyta</taxon>
        <taxon>Tracheophyta</taxon>
        <taxon>Spermatophyta</taxon>
        <taxon>Magnoliopsida</taxon>
        <taxon>Liliopsida</taxon>
        <taxon>Araceae</taxon>
        <taxon>Aroideae</taxon>
        <taxon>Colocasieae</taxon>
        <taxon>Colocasia</taxon>
    </lineage>
</organism>
<dbReference type="EMBL" id="NMUH01001926">
    <property type="protein sequence ID" value="MQL96535.1"/>
    <property type="molecule type" value="Genomic_DNA"/>
</dbReference>
<evidence type="ECO:0000313" key="1">
    <source>
        <dbReference type="EMBL" id="MQL96535.1"/>
    </source>
</evidence>
<dbReference type="AlphaFoldDB" id="A0A843VKP8"/>
<reference evidence="1" key="1">
    <citation type="submission" date="2017-07" db="EMBL/GenBank/DDBJ databases">
        <title>Taro Niue Genome Assembly and Annotation.</title>
        <authorList>
            <person name="Atibalentja N."/>
            <person name="Keating K."/>
            <person name="Fields C.J."/>
        </authorList>
    </citation>
    <scope>NUCLEOTIDE SEQUENCE</scope>
    <source>
        <strain evidence="1">Niue_2</strain>
        <tissue evidence="1">Leaf</tissue>
    </source>
</reference>
<proteinExistence type="predicted"/>